<accession>A0A7G6E7C8</accession>
<protein>
    <submittedName>
        <fullName evidence="1">Uncharacterized protein</fullName>
    </submittedName>
</protein>
<dbReference type="KEGG" id="tfr:BR63_17980"/>
<organism evidence="1 2">
    <name type="scientific">Thermanaerosceptrum fracticalcis</name>
    <dbReference type="NCBI Taxonomy" id="1712410"/>
    <lineage>
        <taxon>Bacteria</taxon>
        <taxon>Bacillati</taxon>
        <taxon>Bacillota</taxon>
        <taxon>Clostridia</taxon>
        <taxon>Eubacteriales</taxon>
        <taxon>Peptococcaceae</taxon>
        <taxon>Thermanaerosceptrum</taxon>
    </lineage>
</organism>
<dbReference type="Proteomes" id="UP000515847">
    <property type="component" value="Chromosome"/>
</dbReference>
<evidence type="ECO:0000313" key="1">
    <source>
        <dbReference type="EMBL" id="QNB47982.1"/>
    </source>
</evidence>
<sequence>MKKEPTFRPPGRLLIEARDLEIAREFFPGRRRIPPKKEMPGECKSRLGEYYGYFQYYPGE</sequence>
<dbReference type="RefSeq" id="WP_034420532.1">
    <property type="nucleotide sequence ID" value="NZ_CP045798.1"/>
</dbReference>
<dbReference type="EMBL" id="CP045798">
    <property type="protein sequence ID" value="QNB47982.1"/>
    <property type="molecule type" value="Genomic_DNA"/>
</dbReference>
<evidence type="ECO:0000313" key="2">
    <source>
        <dbReference type="Proteomes" id="UP000515847"/>
    </source>
</evidence>
<keyword evidence="2" id="KW-1185">Reference proteome</keyword>
<gene>
    <name evidence="1" type="ORF">BR63_17980</name>
</gene>
<name>A0A7G6E7C8_THEFR</name>
<reference evidence="1 2" key="1">
    <citation type="journal article" date="2019" name="Front. Microbiol.">
        <title>Thermoanaerosceptrum fracticalcis gen. nov. sp. nov., a Novel Fumarate-Fermenting Microorganism From a Deep Fractured Carbonate Aquifer of the US Great Basin.</title>
        <authorList>
            <person name="Hamilton-Brehm S.D."/>
            <person name="Stewart L.E."/>
            <person name="Zavarin M."/>
            <person name="Caldwell M."/>
            <person name="Lawson P.A."/>
            <person name="Onstott T.C."/>
            <person name="Grzymski J."/>
            <person name="Neveux I."/>
            <person name="Lollar B.S."/>
            <person name="Russell C.E."/>
            <person name="Moser D.P."/>
        </authorList>
    </citation>
    <scope>NUCLEOTIDE SEQUENCE [LARGE SCALE GENOMIC DNA]</scope>
    <source>
        <strain evidence="1 2">DRI-13</strain>
    </source>
</reference>
<dbReference type="AlphaFoldDB" id="A0A7G6E7C8"/>
<proteinExistence type="predicted"/>